<name>A0ACC1LUB6_9FUNG</name>
<evidence type="ECO:0000313" key="2">
    <source>
        <dbReference type="Proteomes" id="UP001139981"/>
    </source>
</evidence>
<comment type="caution">
    <text evidence="1">The sequence shown here is derived from an EMBL/GenBank/DDBJ whole genome shotgun (WGS) entry which is preliminary data.</text>
</comment>
<gene>
    <name evidence="1" type="ORF">IWW38_006225</name>
</gene>
<sequence length="231" mass="25397">MDNNDDEDKQLHQQISGLLSGELDNFSLFNFHPGPSQQQQPLYLNLGGDGSGGDVSGLSSLLFDGGIPQIDGMYHGRQIVADHMYDSEKVFPISTRVDQACRMCRRRKVKCDGQRPACSFCQTKGFACAYEPASSSGAGGPRKRRKKQAAQEVVMMEVSDSDGDGDGESSESGDNAANGLDALSRRQIAMPEKPDEHEEPSEVDDAVSDDQYLAWYFSYFHAQQPILHRPT</sequence>
<keyword evidence="2" id="KW-1185">Reference proteome</keyword>
<proteinExistence type="predicted"/>
<dbReference type="Proteomes" id="UP001139981">
    <property type="component" value="Unassembled WGS sequence"/>
</dbReference>
<dbReference type="EMBL" id="JANBVB010003439">
    <property type="protein sequence ID" value="KAJ2878881.1"/>
    <property type="molecule type" value="Genomic_DNA"/>
</dbReference>
<reference evidence="1" key="1">
    <citation type="submission" date="2022-07" db="EMBL/GenBank/DDBJ databases">
        <title>Phylogenomic reconstructions and comparative analyses of Kickxellomycotina fungi.</title>
        <authorList>
            <person name="Reynolds N.K."/>
            <person name="Stajich J.E."/>
            <person name="Barry K."/>
            <person name="Grigoriev I.V."/>
            <person name="Crous P."/>
            <person name="Smith M.E."/>
        </authorList>
    </citation>
    <scope>NUCLEOTIDE SEQUENCE</scope>
    <source>
        <strain evidence="1">CBS 190363</strain>
    </source>
</reference>
<feature type="non-terminal residue" evidence="1">
    <location>
        <position position="231"/>
    </location>
</feature>
<evidence type="ECO:0000313" key="1">
    <source>
        <dbReference type="EMBL" id="KAJ2878881.1"/>
    </source>
</evidence>
<protein>
    <submittedName>
        <fullName evidence="1">Uncharacterized protein</fullName>
    </submittedName>
</protein>
<accession>A0ACC1LUB6</accession>
<organism evidence="1 2">
    <name type="scientific">Coemansia aciculifera</name>
    <dbReference type="NCBI Taxonomy" id="417176"/>
    <lineage>
        <taxon>Eukaryota</taxon>
        <taxon>Fungi</taxon>
        <taxon>Fungi incertae sedis</taxon>
        <taxon>Zoopagomycota</taxon>
        <taxon>Kickxellomycotina</taxon>
        <taxon>Kickxellomycetes</taxon>
        <taxon>Kickxellales</taxon>
        <taxon>Kickxellaceae</taxon>
        <taxon>Coemansia</taxon>
    </lineage>
</organism>